<name>A0A7S2MKM3_9DINO</name>
<sequence>MFKKLQGILDRFEISIAEANDLVVLQDYEMVVIADDSGSMLNNSLPPEMRVLGAPYKTRWDELKETVAEIVEIASCFDESGVDVFFLNRPAVLGVRHATDHSFTSSFAAPPRGTTPLTETLQRVAQKTAGERPVLLFILTDGEPNGGKGPFTAALKQLVAADRPNKLRVQIMACTADSAEVGWLNQVDEELAEVDVTDDYVSEKQEVMNAGRVAKFTRGDWCMKAMLGPVSSKFDAWDERAQGAFNDQADCGIACALM</sequence>
<protein>
    <recommendedName>
        <fullName evidence="2">VWFA domain-containing protein</fullName>
    </recommendedName>
</protein>
<accession>A0A7S2MKM3</accession>
<dbReference type="AlphaFoldDB" id="A0A7S2MKM3"/>
<dbReference type="PANTHER" id="PTHR34706">
    <property type="entry name" value="SLR1338 PROTEIN"/>
    <property type="match status" value="1"/>
</dbReference>
<reference evidence="1" key="1">
    <citation type="submission" date="2021-01" db="EMBL/GenBank/DDBJ databases">
        <authorList>
            <person name="Corre E."/>
            <person name="Pelletier E."/>
            <person name="Niang G."/>
            <person name="Scheremetjew M."/>
            <person name="Finn R."/>
            <person name="Kale V."/>
            <person name="Holt S."/>
            <person name="Cochrane G."/>
            <person name="Meng A."/>
            <person name="Brown T."/>
            <person name="Cohen L."/>
        </authorList>
    </citation>
    <scope>NUCLEOTIDE SEQUENCE</scope>
    <source>
        <strain evidence="1">RCC3387</strain>
    </source>
</reference>
<dbReference type="PANTHER" id="PTHR34706:SF1">
    <property type="entry name" value="VWFA DOMAIN-CONTAINING PROTEIN"/>
    <property type="match status" value="1"/>
</dbReference>
<organism evidence="1">
    <name type="scientific">Zooxanthella nutricula</name>
    <dbReference type="NCBI Taxonomy" id="1333877"/>
    <lineage>
        <taxon>Eukaryota</taxon>
        <taxon>Sar</taxon>
        <taxon>Alveolata</taxon>
        <taxon>Dinophyceae</taxon>
        <taxon>Peridiniales</taxon>
        <taxon>Peridiniales incertae sedis</taxon>
        <taxon>Zooxanthella</taxon>
    </lineage>
</organism>
<dbReference type="EMBL" id="HBGW01002899">
    <property type="protein sequence ID" value="CAD9488557.1"/>
    <property type="molecule type" value="Transcribed_RNA"/>
</dbReference>
<dbReference type="InterPro" id="IPR036465">
    <property type="entry name" value="vWFA_dom_sf"/>
</dbReference>
<proteinExistence type="predicted"/>
<dbReference type="Gene3D" id="3.40.50.410">
    <property type="entry name" value="von Willebrand factor, type A domain"/>
    <property type="match status" value="1"/>
</dbReference>
<evidence type="ECO:0000313" key="1">
    <source>
        <dbReference type="EMBL" id="CAD9488557.1"/>
    </source>
</evidence>
<gene>
    <name evidence="1" type="ORF">BRAN1462_LOCUS1895</name>
</gene>
<evidence type="ECO:0008006" key="2">
    <source>
        <dbReference type="Google" id="ProtNLM"/>
    </source>
</evidence>
<dbReference type="SUPFAM" id="SSF53300">
    <property type="entry name" value="vWA-like"/>
    <property type="match status" value="1"/>
</dbReference>